<feature type="compositionally biased region" description="Polar residues" evidence="1">
    <location>
        <begin position="29"/>
        <end position="42"/>
    </location>
</feature>
<keyword evidence="2" id="KW-1185">Reference proteome</keyword>
<dbReference type="WBParaSite" id="L893_g29859.t1">
    <property type="protein sequence ID" value="L893_g29859.t1"/>
    <property type="gene ID" value="L893_g29859"/>
</dbReference>
<proteinExistence type="predicted"/>
<evidence type="ECO:0000313" key="3">
    <source>
        <dbReference type="WBParaSite" id="L893_g29859.t1"/>
    </source>
</evidence>
<organism evidence="2 3">
    <name type="scientific">Steinernema glaseri</name>
    <dbReference type="NCBI Taxonomy" id="37863"/>
    <lineage>
        <taxon>Eukaryota</taxon>
        <taxon>Metazoa</taxon>
        <taxon>Ecdysozoa</taxon>
        <taxon>Nematoda</taxon>
        <taxon>Chromadorea</taxon>
        <taxon>Rhabditida</taxon>
        <taxon>Tylenchina</taxon>
        <taxon>Panagrolaimomorpha</taxon>
        <taxon>Strongyloidoidea</taxon>
        <taxon>Steinernematidae</taxon>
        <taxon>Steinernema</taxon>
    </lineage>
</organism>
<reference evidence="3" key="1">
    <citation type="submission" date="2016-11" db="UniProtKB">
        <authorList>
            <consortium name="WormBaseParasite"/>
        </authorList>
    </citation>
    <scope>IDENTIFICATION</scope>
</reference>
<evidence type="ECO:0000313" key="2">
    <source>
        <dbReference type="Proteomes" id="UP000095287"/>
    </source>
</evidence>
<sequence length="93" mass="10216">MEESFEKEANFTAPLCFKLSAISDFFRSGSSALQNGDPTSRNCKGEEDTRRRSACTAYPLCHCCATLWPYYTTVCSRGPRSGLGGLLICLTMS</sequence>
<name>A0A1I7ZV15_9BILA</name>
<dbReference type="AlphaFoldDB" id="A0A1I7ZV15"/>
<feature type="region of interest" description="Disordered" evidence="1">
    <location>
        <begin position="29"/>
        <end position="48"/>
    </location>
</feature>
<protein>
    <submittedName>
        <fullName evidence="3">Uncharacterized protein</fullName>
    </submittedName>
</protein>
<dbReference type="Proteomes" id="UP000095287">
    <property type="component" value="Unplaced"/>
</dbReference>
<accession>A0A1I7ZV15</accession>
<evidence type="ECO:0000256" key="1">
    <source>
        <dbReference type="SAM" id="MobiDB-lite"/>
    </source>
</evidence>